<dbReference type="GO" id="GO:0051256">
    <property type="term" value="P:mitotic spindle midzone assembly"/>
    <property type="evidence" value="ECO:0007669"/>
    <property type="project" value="TreeGrafter"/>
</dbReference>
<dbReference type="PANTHER" id="PTHR19321">
    <property type="entry name" value="PROTEIN REGULATOR OF CYTOKINESIS 1 PRC1-RELATED"/>
    <property type="match status" value="1"/>
</dbReference>
<feature type="compositionally biased region" description="Polar residues" evidence="1">
    <location>
        <begin position="567"/>
        <end position="578"/>
    </location>
</feature>
<sequence length="662" mass="76964">MADQSEWKPLVQKMVVDFEYALDELQNIWEDIGCTKDMRVMYYDQAYEHIKGLLDDMVAEAQLKRQRLFDNIQDMLKQTTSLYAELHMDKTPKTYEQTPLCKVEQMLQTDLQNLECMKKERMMILKELLTKEHDICKKLGCKALSIAANVVPTEQDLESFKLYLEKQENEKVRLESVFTDIRRSIIKMMNELDISPSSSFQELICKNPEEFVLSASNMTKLREFRDELSTQVLSASNMTKLREFRDELSTQVEETKCYVEKIKEDLLALWKYLDEPADVCHAFLERYPGYSTNVINALSAEVKRCKEKRKENILQYVTQIRYELLNLWDLCKYCEAERNAFAPFHSNTFTEDLLTLHELEVERLRKFYNDNRTIFELLEQREKLIKKIKDLLQRANNPDRYYNRGGQLLMEEKERKVIQKKLPKIEAELRHAISEYEAKHKQVFTINGTSLEDVLAETLETINHEKESIKKARKEAKDKSIKKSPLNSSKRTPGMSHLSIHRGPMLGLSKRKLFTPSPNSSIKRRNKNGDKNKPTVAASKVRRSGKLPKIQKPGRTSKGGQKRRESSSPTNSITDTTYNQFQGHMTGREELHSSMLPEQILRSSNKLNINKTPVRTPMKPLRKHLLTATPVTPGSTRKTPHSPRVIHTPKLATAPSNLPFIF</sequence>
<dbReference type="EMBL" id="QBLH01000362">
    <property type="protein sequence ID" value="TGZ56275.1"/>
    <property type="molecule type" value="Genomic_DNA"/>
</dbReference>
<name>A0A4S2L0Y3_9HYME</name>
<dbReference type="PANTHER" id="PTHR19321:SF41">
    <property type="entry name" value="FASCETTO-RELATED"/>
    <property type="match status" value="1"/>
</dbReference>
<dbReference type="Pfam" id="PF03999">
    <property type="entry name" value="MAP65_ASE1"/>
    <property type="match status" value="1"/>
</dbReference>
<evidence type="ECO:0000313" key="3">
    <source>
        <dbReference type="Proteomes" id="UP000310200"/>
    </source>
</evidence>
<reference evidence="2 3" key="1">
    <citation type="journal article" date="2019" name="Philos. Trans. R. Soc. Lond., B, Biol. Sci.">
        <title>Ant behaviour and brain gene expression of defending hosts depend on the ecological success of the intruding social parasite.</title>
        <authorList>
            <person name="Kaur R."/>
            <person name="Stoldt M."/>
            <person name="Jongepier E."/>
            <person name="Feldmeyer B."/>
            <person name="Menzel F."/>
            <person name="Bornberg-Bauer E."/>
            <person name="Foitzik S."/>
        </authorList>
    </citation>
    <scope>NUCLEOTIDE SEQUENCE [LARGE SCALE GENOMIC DNA]</scope>
    <source>
        <tissue evidence="2">Whole body</tissue>
    </source>
</reference>
<dbReference type="GO" id="GO:0005737">
    <property type="term" value="C:cytoplasm"/>
    <property type="evidence" value="ECO:0007669"/>
    <property type="project" value="TreeGrafter"/>
</dbReference>
<dbReference type="GO" id="GO:1990023">
    <property type="term" value="C:mitotic spindle midzone"/>
    <property type="evidence" value="ECO:0007669"/>
    <property type="project" value="TreeGrafter"/>
</dbReference>
<comment type="caution">
    <text evidence="2">The sequence shown here is derived from an EMBL/GenBank/DDBJ whole genome shotgun (WGS) entry which is preliminary data.</text>
</comment>
<dbReference type="AlphaFoldDB" id="A0A4S2L0Y3"/>
<dbReference type="Gene3D" id="1.20.58.1520">
    <property type="match status" value="1"/>
</dbReference>
<keyword evidence="3" id="KW-1185">Reference proteome</keyword>
<evidence type="ECO:0000256" key="1">
    <source>
        <dbReference type="SAM" id="MobiDB-lite"/>
    </source>
</evidence>
<evidence type="ECO:0000313" key="2">
    <source>
        <dbReference type="EMBL" id="TGZ56275.1"/>
    </source>
</evidence>
<gene>
    <name evidence="2" type="ORF">DBV15_08792</name>
</gene>
<dbReference type="GO" id="GO:0008017">
    <property type="term" value="F:microtubule binding"/>
    <property type="evidence" value="ECO:0007669"/>
    <property type="project" value="InterPro"/>
</dbReference>
<dbReference type="STRING" id="300112.A0A4S2L0Y3"/>
<organism evidence="2 3">
    <name type="scientific">Temnothorax longispinosus</name>
    <dbReference type="NCBI Taxonomy" id="300112"/>
    <lineage>
        <taxon>Eukaryota</taxon>
        <taxon>Metazoa</taxon>
        <taxon>Ecdysozoa</taxon>
        <taxon>Arthropoda</taxon>
        <taxon>Hexapoda</taxon>
        <taxon>Insecta</taxon>
        <taxon>Pterygota</taxon>
        <taxon>Neoptera</taxon>
        <taxon>Endopterygota</taxon>
        <taxon>Hymenoptera</taxon>
        <taxon>Apocrita</taxon>
        <taxon>Aculeata</taxon>
        <taxon>Formicoidea</taxon>
        <taxon>Formicidae</taxon>
        <taxon>Myrmicinae</taxon>
        <taxon>Temnothorax</taxon>
    </lineage>
</organism>
<feature type="compositionally biased region" description="Basic and acidic residues" evidence="1">
    <location>
        <begin position="467"/>
        <end position="481"/>
    </location>
</feature>
<proteinExistence type="predicted"/>
<accession>A0A4S2L0Y3</accession>
<feature type="region of interest" description="Disordered" evidence="1">
    <location>
        <begin position="467"/>
        <end position="578"/>
    </location>
</feature>
<protein>
    <submittedName>
        <fullName evidence="2">Protein regulator of cytokinesis 1</fullName>
    </submittedName>
</protein>
<dbReference type="Proteomes" id="UP000310200">
    <property type="component" value="Unassembled WGS sequence"/>
</dbReference>
<dbReference type="InterPro" id="IPR007145">
    <property type="entry name" value="MAP65_Ase1_PRC1"/>
</dbReference>